<dbReference type="GeneID" id="78818185"/>
<dbReference type="RefSeq" id="WP_011954585.1">
    <property type="nucleotide sequence ID" value="NZ_CAYASF010000087.1"/>
</dbReference>
<dbReference type="Gene3D" id="3.90.550.10">
    <property type="entry name" value="Spore Coat Polysaccharide Biosynthesis Protein SpsA, Chain A"/>
    <property type="match status" value="1"/>
</dbReference>
<organism evidence="2 3">
    <name type="scientific">Methanobrevibacter smithii</name>
    <dbReference type="NCBI Taxonomy" id="2173"/>
    <lineage>
        <taxon>Archaea</taxon>
        <taxon>Methanobacteriati</taxon>
        <taxon>Methanobacteriota</taxon>
        <taxon>Methanomada group</taxon>
        <taxon>Methanobacteria</taxon>
        <taxon>Methanobacteriales</taxon>
        <taxon>Methanobacteriaceae</taxon>
        <taxon>Methanobrevibacter</taxon>
    </lineage>
</organism>
<dbReference type="Pfam" id="PF00535">
    <property type="entry name" value="Glycos_transf_2"/>
    <property type="match status" value="1"/>
</dbReference>
<name>A0A2H4U6U6_METSM</name>
<dbReference type="GO" id="GO:0016758">
    <property type="term" value="F:hexosyltransferase activity"/>
    <property type="evidence" value="ECO:0007669"/>
    <property type="project" value="UniProtKB-ARBA"/>
</dbReference>
<dbReference type="CDD" id="cd00761">
    <property type="entry name" value="Glyco_tranf_GTA_type"/>
    <property type="match status" value="1"/>
</dbReference>
<dbReference type="PANTHER" id="PTHR22916:SF3">
    <property type="entry name" value="UDP-GLCNAC:BETAGAL BETA-1,3-N-ACETYLGLUCOSAMINYLTRANSFERASE-LIKE PROTEIN 1"/>
    <property type="match status" value="1"/>
</dbReference>
<evidence type="ECO:0000313" key="3">
    <source>
        <dbReference type="Proteomes" id="UP000232133"/>
    </source>
</evidence>
<evidence type="ECO:0000259" key="1">
    <source>
        <dbReference type="Pfam" id="PF00535"/>
    </source>
</evidence>
<reference evidence="2 3" key="1">
    <citation type="submission" date="2016-10" db="EMBL/GenBank/DDBJ databases">
        <authorList>
            <person name="Varghese N."/>
        </authorList>
    </citation>
    <scope>NUCLEOTIDE SEQUENCE [LARGE SCALE GENOMIC DNA]</scope>
    <source>
        <strain evidence="2 3">KB11</strain>
    </source>
</reference>
<dbReference type="SUPFAM" id="SSF53448">
    <property type="entry name" value="Nucleotide-diphospho-sugar transferases"/>
    <property type="match status" value="1"/>
</dbReference>
<dbReference type="Proteomes" id="UP000232133">
    <property type="component" value="Chromosome"/>
</dbReference>
<protein>
    <submittedName>
        <fullName evidence="2">Glycosyl transferase</fullName>
    </submittedName>
</protein>
<sequence>MTFKISVVMPVYNAEKELNAAIDSIINQSLGFENIELIIVDDCSTDNSRNIISDYANEYDNIVPVFLDENSGLPGKPRSLGIKYASADYISFLDSDDEYLKEGLENLYNTILTQDSDFVIGSHIINLDGDKVKVKFLQSDERLVNLNPLESQEIFDSLSLNYFVAPWGKIFKKELILDNNISFPEDTLCEDTYFYFKALINSNKISVLPNTQVYMYNTFEHKKTAIHGHDIKKFNRFLKGMYNVNDLLEPVKLSQHVTIGENIGSLLLIFSNLDKSHKMYAVKEIYKFEKHLNCKIDIHRREIAVLNNKVLNKQFKQAIFISKLYTSLYNNQTIKNLYRKFNIRKNN</sequence>
<keyword evidence="2" id="KW-0808">Transferase</keyword>
<dbReference type="InterPro" id="IPR001173">
    <property type="entry name" value="Glyco_trans_2-like"/>
</dbReference>
<accession>A0A2H4U6U6</accession>
<feature type="domain" description="Glycosyltransferase 2-like" evidence="1">
    <location>
        <begin position="6"/>
        <end position="150"/>
    </location>
</feature>
<dbReference type="InterPro" id="IPR029044">
    <property type="entry name" value="Nucleotide-diphossugar_trans"/>
</dbReference>
<dbReference type="AlphaFoldDB" id="A0A2H4U6U6"/>
<gene>
    <name evidence="2" type="ORF">BK798_05075</name>
</gene>
<proteinExistence type="predicted"/>
<dbReference type="EMBL" id="CP017803">
    <property type="protein sequence ID" value="ATZ59835.1"/>
    <property type="molecule type" value="Genomic_DNA"/>
</dbReference>
<evidence type="ECO:0000313" key="2">
    <source>
        <dbReference type="EMBL" id="ATZ59835.1"/>
    </source>
</evidence>
<dbReference type="PANTHER" id="PTHR22916">
    <property type="entry name" value="GLYCOSYLTRANSFERASE"/>
    <property type="match status" value="1"/>
</dbReference>